<dbReference type="InterPro" id="IPR017501">
    <property type="entry name" value="Phage_infect_YhgE_C"/>
</dbReference>
<feature type="domain" description="ABC-2 type transporter transmembrane" evidence="6">
    <location>
        <begin position="475"/>
        <end position="702"/>
    </location>
</feature>
<dbReference type="InterPro" id="IPR013525">
    <property type="entry name" value="ABC2_TM"/>
</dbReference>
<feature type="transmembrane region" description="Helical" evidence="5">
    <location>
        <begin position="687"/>
        <end position="706"/>
    </location>
</feature>
<dbReference type="InterPro" id="IPR051328">
    <property type="entry name" value="T7SS_ABC-Transporter"/>
</dbReference>
<proteinExistence type="predicted"/>
<dbReference type="EMBL" id="JBHLUU010000022">
    <property type="protein sequence ID" value="MFC0475077.1"/>
    <property type="molecule type" value="Genomic_DNA"/>
</dbReference>
<reference evidence="7 8" key="1">
    <citation type="submission" date="2024-09" db="EMBL/GenBank/DDBJ databases">
        <authorList>
            <person name="Sun Q."/>
            <person name="Mori K."/>
        </authorList>
    </citation>
    <scope>NUCLEOTIDE SEQUENCE [LARGE SCALE GENOMIC DNA]</scope>
    <source>
        <strain evidence="7 8">CGMCC 1.9126</strain>
    </source>
</reference>
<evidence type="ECO:0000256" key="4">
    <source>
        <dbReference type="ARBA" id="ARBA00023136"/>
    </source>
</evidence>
<evidence type="ECO:0000256" key="2">
    <source>
        <dbReference type="ARBA" id="ARBA00022692"/>
    </source>
</evidence>
<feature type="transmembrane region" description="Helical" evidence="5">
    <location>
        <begin position="599"/>
        <end position="620"/>
    </location>
</feature>
<organism evidence="7 8">
    <name type="scientific">Robertmurraya beringensis</name>
    <dbReference type="NCBI Taxonomy" id="641660"/>
    <lineage>
        <taxon>Bacteria</taxon>
        <taxon>Bacillati</taxon>
        <taxon>Bacillota</taxon>
        <taxon>Bacilli</taxon>
        <taxon>Bacillales</taxon>
        <taxon>Bacillaceae</taxon>
        <taxon>Robertmurraya</taxon>
    </lineage>
</organism>
<dbReference type="NCBIfam" id="TIGR03062">
    <property type="entry name" value="pip_yhgE_Cterm"/>
    <property type="match status" value="1"/>
</dbReference>
<dbReference type="Pfam" id="PF12698">
    <property type="entry name" value="ABC2_membrane_3"/>
    <property type="match status" value="2"/>
</dbReference>
<evidence type="ECO:0000313" key="8">
    <source>
        <dbReference type="Proteomes" id="UP001589738"/>
    </source>
</evidence>
<evidence type="ECO:0000259" key="6">
    <source>
        <dbReference type="Pfam" id="PF12698"/>
    </source>
</evidence>
<evidence type="ECO:0000313" key="7">
    <source>
        <dbReference type="EMBL" id="MFC0475077.1"/>
    </source>
</evidence>
<keyword evidence="3 5" id="KW-1133">Transmembrane helix</keyword>
<evidence type="ECO:0000256" key="1">
    <source>
        <dbReference type="ARBA" id="ARBA00004141"/>
    </source>
</evidence>
<accession>A0ABV6KP13</accession>
<name>A0ABV6KP13_9BACI</name>
<evidence type="ECO:0000256" key="3">
    <source>
        <dbReference type="ARBA" id="ARBA00022989"/>
    </source>
</evidence>
<feature type="domain" description="ABC-2 type transporter transmembrane" evidence="6">
    <location>
        <begin position="23"/>
        <end position="218"/>
    </location>
</feature>
<feature type="transmembrane region" description="Helical" evidence="5">
    <location>
        <begin position="529"/>
        <end position="549"/>
    </location>
</feature>
<keyword evidence="4 5" id="KW-0472">Membrane</keyword>
<dbReference type="Gene3D" id="1.10.287.950">
    <property type="entry name" value="Methyl-accepting chemotaxis protein"/>
    <property type="match status" value="1"/>
</dbReference>
<dbReference type="RefSeq" id="WP_377057805.1">
    <property type="nucleotide sequence ID" value="NZ_JBHLUU010000022.1"/>
</dbReference>
<gene>
    <name evidence="7" type="ORF">ACFFHF_07380</name>
</gene>
<dbReference type="Gene3D" id="3.40.1710.10">
    <property type="entry name" value="abc type-2 transporter like domain"/>
    <property type="match status" value="1"/>
</dbReference>
<protein>
    <submittedName>
        <fullName evidence="7">YhgE/Pip family protein</fullName>
    </submittedName>
</protein>
<dbReference type="SUPFAM" id="SSF101967">
    <property type="entry name" value="Adhesin YadA, collagen-binding domain"/>
    <property type="match status" value="1"/>
</dbReference>
<sequence length="718" mass="76902">MKNNLLKEEIAAVFRNRKLLIPLIAVLFIPILYSGMFLWAFWDPYDHLKDLPVAIVNEDDGATYEGKELHLGDDLVAKLKESQDFHFEFVDRTVANDDLENQKYYMIVEIPDNFSENATTLLDENPEKLALNFIPNEGYNFLAAQIGGTAIEKIKASLSAKVTETYAESMFDKVEELADGMTKASEGANDLSTGTADLLAGTSNFHEKLTQFSNGTEKFSEGMASATNGTIALNRGASDLSAGLGQLSSGQNELVTASKTIQSGLGSLHQGMTDVNTGLETVNGKVPALISGTSELMEGVATLETSLAEWQKGAEAVNGGVKALTQSLQAVIAQMPEGPERAVLEQTLASLDSNTQILAEKSALLSAGASNLENGMESLLAGQKELQGGLNQLEEGTNALVEGSSELSAGQTTFESGMEYFQQKLTEASNGAQKISEGTNGLVSGVTELADASKTIASSASQLQEGSDSIIDGNNKLLDGSNKLSTKLAEGADKASSVEATDKTFDMMAQPVEVKEKKVNEVSNYGTGFAPYFLSLGLFVGALLLSIVFPLKEPASIPKSGMNWFISKFSIIGVVGVLQGIVAATVLLLGLGLQVESTFYFYLFTIITSITFVTLIQLLVTTLGDPGRFVAIIVLILQLTTSAGTFPLELIPSALQPFNSLLPMTYSVQGFKAVISSGDYSFMWHNAYILLSFAVVCAVGTILYFSKMHKRQFRVMAE</sequence>
<feature type="transmembrane region" description="Helical" evidence="5">
    <location>
        <begin position="20"/>
        <end position="42"/>
    </location>
</feature>
<feature type="transmembrane region" description="Helical" evidence="5">
    <location>
        <begin position="629"/>
        <end position="648"/>
    </location>
</feature>
<keyword evidence="2 5" id="KW-0812">Transmembrane</keyword>
<evidence type="ECO:0000256" key="5">
    <source>
        <dbReference type="SAM" id="Phobius"/>
    </source>
</evidence>
<dbReference type="InterPro" id="IPR011049">
    <property type="entry name" value="Serralysin-like_metalloprot_C"/>
</dbReference>
<dbReference type="NCBIfam" id="TIGR03061">
    <property type="entry name" value="pip_yhgE_Nterm"/>
    <property type="match status" value="1"/>
</dbReference>
<comment type="subcellular location">
    <subcellularLocation>
        <location evidence="1">Membrane</location>
        <topology evidence="1">Multi-pass membrane protein</topology>
    </subcellularLocation>
</comment>
<feature type="transmembrane region" description="Helical" evidence="5">
    <location>
        <begin position="569"/>
        <end position="593"/>
    </location>
</feature>
<comment type="caution">
    <text evidence="7">The sequence shown here is derived from an EMBL/GenBank/DDBJ whole genome shotgun (WGS) entry which is preliminary data.</text>
</comment>
<keyword evidence="8" id="KW-1185">Reference proteome</keyword>
<dbReference type="PANTHER" id="PTHR43077:SF5">
    <property type="entry name" value="PHAGE INFECTION PROTEIN"/>
    <property type="match status" value="1"/>
</dbReference>
<dbReference type="InterPro" id="IPR017500">
    <property type="entry name" value="Phage_infect_YhgE_N"/>
</dbReference>
<dbReference type="Proteomes" id="UP001589738">
    <property type="component" value="Unassembled WGS sequence"/>
</dbReference>
<dbReference type="PANTHER" id="PTHR43077">
    <property type="entry name" value="TRANSPORT PERMEASE YVFS-RELATED"/>
    <property type="match status" value="1"/>
</dbReference>